<dbReference type="SUPFAM" id="SSF52833">
    <property type="entry name" value="Thioredoxin-like"/>
    <property type="match status" value="1"/>
</dbReference>
<name>A5G3U5_GEOUR</name>
<dbReference type="KEGG" id="gur:Gura_2283"/>
<dbReference type="RefSeq" id="WP_011939158.1">
    <property type="nucleotide sequence ID" value="NC_009483.1"/>
</dbReference>
<dbReference type="CDD" id="cd02955">
    <property type="entry name" value="SSP411"/>
    <property type="match status" value="1"/>
</dbReference>
<keyword evidence="3" id="KW-1185">Reference proteome</keyword>
<dbReference type="STRING" id="351605.Gura_2283"/>
<dbReference type="InterPro" id="IPR012341">
    <property type="entry name" value="6hp_glycosidase-like_sf"/>
</dbReference>
<dbReference type="Pfam" id="PF03190">
    <property type="entry name" value="Thioredox_DsbH"/>
    <property type="match status" value="1"/>
</dbReference>
<dbReference type="PIRSF" id="PIRSF006402">
    <property type="entry name" value="UCP006402_thioredoxin"/>
    <property type="match status" value="1"/>
</dbReference>
<dbReference type="AlphaFoldDB" id="A5G3U5"/>
<evidence type="ECO:0000313" key="2">
    <source>
        <dbReference type="EMBL" id="ABQ26463.1"/>
    </source>
</evidence>
<dbReference type="OrthoDB" id="9762614at2"/>
<dbReference type="InterPro" id="IPR008928">
    <property type="entry name" value="6-hairpin_glycosidase_sf"/>
</dbReference>
<dbReference type="PANTHER" id="PTHR42899:SF1">
    <property type="entry name" value="SPERMATOGENESIS-ASSOCIATED PROTEIN 20"/>
    <property type="match status" value="1"/>
</dbReference>
<reference evidence="2 3" key="1">
    <citation type="submission" date="2007-05" db="EMBL/GenBank/DDBJ databases">
        <title>Complete sequence of Geobacter uraniireducens Rf4.</title>
        <authorList>
            <consortium name="US DOE Joint Genome Institute"/>
            <person name="Copeland A."/>
            <person name="Lucas S."/>
            <person name="Lapidus A."/>
            <person name="Barry K."/>
            <person name="Detter J.C."/>
            <person name="Glavina del Rio T."/>
            <person name="Hammon N."/>
            <person name="Israni S."/>
            <person name="Dalin E."/>
            <person name="Tice H."/>
            <person name="Pitluck S."/>
            <person name="Chertkov O."/>
            <person name="Brettin T."/>
            <person name="Bruce D."/>
            <person name="Han C."/>
            <person name="Schmutz J."/>
            <person name="Larimer F."/>
            <person name="Land M."/>
            <person name="Hauser L."/>
            <person name="Kyrpides N."/>
            <person name="Mikhailova N."/>
            <person name="Shelobolina E."/>
            <person name="Aklujkar M."/>
            <person name="Lovley D."/>
            <person name="Richardson P."/>
        </authorList>
    </citation>
    <scope>NUCLEOTIDE SEQUENCE [LARGE SCALE GENOMIC DNA]</scope>
    <source>
        <strain evidence="3">ATCC BAA-1134 / JCM 13001 / Rf4</strain>
    </source>
</reference>
<gene>
    <name evidence="2" type="ordered locus">Gura_2283</name>
</gene>
<dbReference type="InterPro" id="IPR024705">
    <property type="entry name" value="Ssp411"/>
</dbReference>
<organism evidence="2 3">
    <name type="scientific">Geotalea uraniireducens (strain Rf4)</name>
    <name type="common">Geobacter uraniireducens</name>
    <dbReference type="NCBI Taxonomy" id="351605"/>
    <lineage>
        <taxon>Bacteria</taxon>
        <taxon>Pseudomonadati</taxon>
        <taxon>Thermodesulfobacteriota</taxon>
        <taxon>Desulfuromonadia</taxon>
        <taxon>Geobacterales</taxon>
        <taxon>Geobacteraceae</taxon>
        <taxon>Geotalea</taxon>
    </lineage>
</organism>
<dbReference type="GO" id="GO:0005975">
    <property type="term" value="P:carbohydrate metabolic process"/>
    <property type="evidence" value="ECO:0007669"/>
    <property type="project" value="InterPro"/>
</dbReference>
<dbReference type="InterPro" id="IPR004879">
    <property type="entry name" value="Ssp411-like_TRX"/>
</dbReference>
<feature type="domain" description="Spermatogenesis-associated protein 20-like TRX" evidence="1">
    <location>
        <begin position="33"/>
        <end position="193"/>
    </location>
</feature>
<sequence length="700" mass="78342">MSGNDLKDENVRIKRLIELDKSTLPSDGGPEFNRLIFAMSPYLLQHATNPVDWYPWGEDAFAKAAADDKPIFLSIGYATCHWCHVMEHEAFEDREVAAVFNRFFICIKVDREERPDIDEQYMAVAQMMTGSGGWPLNIFMTPEKKPFFAATYMPRTPRMGMPGIIQILERVAELWRTERQKLEQDSDVTIEALTHHFQPHPGSLPDMVLVQNAYQQLTEMYDDLWGGFGNVPKFPMPLYLTFLLRFWKRSGNGASLAMVEHTLRMLRQGGIYDQIGFGFHRYAVDRQWLVPHFEKMLYDQALIAIGYLDAFQATAVPFYRQVAEEVFAYVLGEMTSPEGGFFAGQDADTEGEEGNYYIWTPAEIAAAIGHDEAQVFCRLFDVTEKGNFEGRNILHLPVPPETFAAREAILTEVLTADLERWRHTLLKVRGNRIRPFRDEKVLTAWNGLMIAALARGYALSGEERFLAAAKRAAAFIGTRLTSPGGRLMRSFHLGEASVPAFLDDYAFFVWGLIELHQVTLEPEFLDSARFLADEMLRLFHSGKGGLYETGLDSEQLPVIRQSARDGVLPSGNSVAAFDLFRLGRITGDGRFLESGEAVVRTFMGDVTRQPLASLNFLSASDYHLGPEVTVTLAGNREELGGMLDAVHRRFIPNLALRYGGEGGESPTVGGLPTAYVCAKGACRPSVTRADALGALLDELG</sequence>
<proteinExistence type="predicted"/>
<dbReference type="Gene3D" id="3.40.30.10">
    <property type="entry name" value="Glutaredoxin"/>
    <property type="match status" value="1"/>
</dbReference>
<dbReference type="Gene3D" id="1.50.10.10">
    <property type="match status" value="1"/>
</dbReference>
<protein>
    <recommendedName>
        <fullName evidence="1">Spermatogenesis-associated protein 20-like TRX domain-containing protein</fullName>
    </recommendedName>
</protein>
<dbReference type="SUPFAM" id="SSF48208">
    <property type="entry name" value="Six-hairpin glycosidases"/>
    <property type="match status" value="1"/>
</dbReference>
<evidence type="ECO:0000259" key="1">
    <source>
        <dbReference type="Pfam" id="PF03190"/>
    </source>
</evidence>
<dbReference type="InterPro" id="IPR036249">
    <property type="entry name" value="Thioredoxin-like_sf"/>
</dbReference>
<evidence type="ECO:0000313" key="3">
    <source>
        <dbReference type="Proteomes" id="UP000006695"/>
    </source>
</evidence>
<accession>A5G3U5</accession>
<dbReference type="EMBL" id="CP000698">
    <property type="protein sequence ID" value="ABQ26463.1"/>
    <property type="molecule type" value="Genomic_DNA"/>
</dbReference>
<dbReference type="HOGENOM" id="CLU_014051_4_1_7"/>
<dbReference type="PANTHER" id="PTHR42899">
    <property type="entry name" value="SPERMATOGENESIS-ASSOCIATED PROTEIN 20"/>
    <property type="match status" value="1"/>
</dbReference>
<dbReference type="Proteomes" id="UP000006695">
    <property type="component" value="Chromosome"/>
</dbReference>